<evidence type="ECO:0000313" key="2">
    <source>
        <dbReference type="Proteomes" id="UP000664859"/>
    </source>
</evidence>
<dbReference type="PANTHER" id="PTHR35024">
    <property type="entry name" value="HYPOTHETICAL CYTOSOLIC PROTEIN"/>
    <property type="match status" value="1"/>
</dbReference>
<evidence type="ECO:0000313" key="1">
    <source>
        <dbReference type="EMBL" id="KAG5179253.1"/>
    </source>
</evidence>
<feature type="non-terminal residue" evidence="1">
    <location>
        <position position="101"/>
    </location>
</feature>
<comment type="caution">
    <text evidence="1">The sequence shown here is derived from an EMBL/GenBank/DDBJ whole genome shotgun (WGS) entry which is preliminary data.</text>
</comment>
<dbReference type="Pfam" id="PF04519">
    <property type="entry name" value="Bactofilin"/>
    <property type="match status" value="1"/>
</dbReference>
<dbReference type="EMBL" id="JAFCMP010000489">
    <property type="protein sequence ID" value="KAG5179253.1"/>
    <property type="molecule type" value="Genomic_DNA"/>
</dbReference>
<sequence length="101" mass="10619">MDPTPGELRIGVGVRFRGDVSNCRHAVLEGQLSGFLEAHAILVKPAGSLGGDARCHDADIAGTLKGSLECLGELSIRTSGNIVADVMFEELCVQRGAWLEG</sequence>
<accession>A0A835YZ54</accession>
<dbReference type="PANTHER" id="PTHR35024:SF4">
    <property type="entry name" value="POLYMER-FORMING CYTOSKELETAL PROTEIN"/>
    <property type="match status" value="1"/>
</dbReference>
<dbReference type="OrthoDB" id="226206at2759"/>
<dbReference type="Proteomes" id="UP000664859">
    <property type="component" value="Unassembled WGS sequence"/>
</dbReference>
<protein>
    <recommendedName>
        <fullName evidence="3">Polymer-forming cytoskeletal protein</fullName>
    </recommendedName>
</protein>
<proteinExistence type="predicted"/>
<organism evidence="1 2">
    <name type="scientific">Tribonema minus</name>
    <dbReference type="NCBI Taxonomy" id="303371"/>
    <lineage>
        <taxon>Eukaryota</taxon>
        <taxon>Sar</taxon>
        <taxon>Stramenopiles</taxon>
        <taxon>Ochrophyta</taxon>
        <taxon>PX clade</taxon>
        <taxon>Xanthophyceae</taxon>
        <taxon>Tribonematales</taxon>
        <taxon>Tribonemataceae</taxon>
        <taxon>Tribonema</taxon>
    </lineage>
</organism>
<dbReference type="InterPro" id="IPR007607">
    <property type="entry name" value="BacA/B"/>
</dbReference>
<name>A0A835YZ54_9STRA</name>
<gene>
    <name evidence="1" type="ORF">JKP88DRAFT_182463</name>
</gene>
<evidence type="ECO:0008006" key="3">
    <source>
        <dbReference type="Google" id="ProtNLM"/>
    </source>
</evidence>
<reference evidence="1" key="1">
    <citation type="submission" date="2021-02" db="EMBL/GenBank/DDBJ databases">
        <title>First Annotated Genome of the Yellow-green Alga Tribonema minus.</title>
        <authorList>
            <person name="Mahan K.M."/>
        </authorList>
    </citation>
    <scope>NUCLEOTIDE SEQUENCE</scope>
    <source>
        <strain evidence="1">UTEX B ZZ1240</strain>
    </source>
</reference>
<keyword evidence="2" id="KW-1185">Reference proteome</keyword>
<dbReference type="AlphaFoldDB" id="A0A835YZ54"/>